<dbReference type="SUPFAM" id="SSF109854">
    <property type="entry name" value="DinB/YfiT-like putative metalloenzymes"/>
    <property type="match status" value="1"/>
</dbReference>
<protein>
    <submittedName>
        <fullName evidence="2">TIGR03083 family protein</fullName>
    </submittedName>
</protein>
<keyword evidence="3" id="KW-1185">Reference proteome</keyword>
<evidence type="ECO:0000313" key="3">
    <source>
        <dbReference type="Proteomes" id="UP000189981"/>
    </source>
</evidence>
<gene>
    <name evidence="2" type="ORF">SAMN05661099_2586</name>
</gene>
<dbReference type="OrthoDB" id="154293at2"/>
<dbReference type="InterPro" id="IPR017517">
    <property type="entry name" value="Maleyloyr_isom"/>
</dbReference>
<dbReference type="RefSeq" id="WP_079703079.1">
    <property type="nucleotide sequence ID" value="NZ_FUYR01000002.1"/>
</dbReference>
<organism evidence="2 3">
    <name type="scientific">Daejeonella lutea</name>
    <dbReference type="NCBI Taxonomy" id="572036"/>
    <lineage>
        <taxon>Bacteria</taxon>
        <taxon>Pseudomonadati</taxon>
        <taxon>Bacteroidota</taxon>
        <taxon>Sphingobacteriia</taxon>
        <taxon>Sphingobacteriales</taxon>
        <taxon>Sphingobacteriaceae</taxon>
        <taxon>Daejeonella</taxon>
    </lineage>
</organism>
<dbReference type="Proteomes" id="UP000189981">
    <property type="component" value="Unassembled WGS sequence"/>
</dbReference>
<proteinExistence type="predicted"/>
<evidence type="ECO:0000313" key="2">
    <source>
        <dbReference type="EMBL" id="SKB74890.1"/>
    </source>
</evidence>
<dbReference type="Pfam" id="PF11716">
    <property type="entry name" value="MDMPI_N"/>
    <property type="match status" value="1"/>
</dbReference>
<dbReference type="EMBL" id="FUYR01000002">
    <property type="protein sequence ID" value="SKB74890.1"/>
    <property type="molecule type" value="Genomic_DNA"/>
</dbReference>
<evidence type="ECO:0000259" key="1">
    <source>
        <dbReference type="Pfam" id="PF11716"/>
    </source>
</evidence>
<reference evidence="3" key="1">
    <citation type="submission" date="2017-02" db="EMBL/GenBank/DDBJ databases">
        <authorList>
            <person name="Varghese N."/>
            <person name="Submissions S."/>
        </authorList>
    </citation>
    <scope>NUCLEOTIDE SEQUENCE [LARGE SCALE GENOMIC DNA]</scope>
    <source>
        <strain evidence="3">DSM 22385</strain>
    </source>
</reference>
<dbReference type="InterPro" id="IPR024344">
    <property type="entry name" value="MDMPI_metal-binding"/>
</dbReference>
<dbReference type="AlphaFoldDB" id="A0A1T5DTN5"/>
<dbReference type="Gene3D" id="1.20.120.450">
    <property type="entry name" value="dinb family like domain"/>
    <property type="match status" value="1"/>
</dbReference>
<accession>A0A1T5DTN5</accession>
<dbReference type="GO" id="GO:0046872">
    <property type="term" value="F:metal ion binding"/>
    <property type="evidence" value="ECO:0007669"/>
    <property type="project" value="InterPro"/>
</dbReference>
<dbReference type="STRING" id="572036.SAMN05661099_2586"/>
<feature type="domain" description="Mycothiol-dependent maleylpyruvate isomerase metal-binding" evidence="1">
    <location>
        <begin position="15"/>
        <end position="152"/>
    </location>
</feature>
<sequence length="271" mass="31209">MIEVLHLFPKLNGSLIELMEDLSPAQWNSPTICKKWTVKDIAAHLLDTALRRVSSGRDDYFGHAPEILSYQDLLNFLNTLNAEWVEAYKRVSPQVLVSQMSVAQDQFYDYLKTLDLKAPALFPVSWAGEDESQNWFDVCREYTERWHHQQQIRLAVGAKSILDHELYNPFLNISMLALPFHYRTKSAPEGTVVTIRVVGDAGGIWSIVRNNNSWKFLGTDSDSRNQVFIDQNIAWMLLSKGLDIYEAEQYWQIIGDYELGFHALKMTAFMV</sequence>
<dbReference type="InterPro" id="IPR034660">
    <property type="entry name" value="DinB/YfiT-like"/>
</dbReference>
<name>A0A1T5DTN5_9SPHI</name>
<dbReference type="NCBIfam" id="TIGR03083">
    <property type="entry name" value="maleylpyruvate isomerase family mycothiol-dependent enzyme"/>
    <property type="match status" value="1"/>
</dbReference>